<evidence type="ECO:0000259" key="7">
    <source>
        <dbReference type="PROSITE" id="PS50850"/>
    </source>
</evidence>
<keyword evidence="9" id="KW-1185">Reference proteome</keyword>
<keyword evidence="5 6" id="KW-0472">Membrane</keyword>
<evidence type="ECO:0000256" key="3">
    <source>
        <dbReference type="ARBA" id="ARBA00022692"/>
    </source>
</evidence>
<sequence>MTGGGWRRTLPLMPASIPSASRENKKKIPYAWELVGWLWLAYFMNQADRQLYSVVQKQVQEALGLTDIQTGLVNTVLIAAMAVMMPIAGFLGDRLSRRRIILWSLLAWSVATMLTGFTGGLVSLIVIRSLATAVGEAFFVPAATALIGQYHVKTRGQALAFYQTAQYFGAVSCGAAGGWIAGQYGWKHSFWLFGGVGVVLVALMWRRLKDAPKTAAAIACSEPIGDVLRALFRTPTALVLTLALGCSTFVNMGCLAWAPTYLQLEPFNLTPARAGFFSMFYYQLFSFAGVLLGGRVSDKIVGRRPAFRVELSGVSLLLCVPTLYLMGATSTLWVVYAMLGAFGFFRGLYDSNIYASLFDVTAPRYHSSATGLMVGFSFAVGSLAPLALGAIKQSYALHTGISLLGVVYIIGSLALFIAARGFFPSDFLRNQQTVPTSPKL</sequence>
<evidence type="ECO:0000313" key="9">
    <source>
        <dbReference type="Proteomes" id="UP000078486"/>
    </source>
</evidence>
<accession>A0A178INW9</accession>
<feature type="transmembrane region" description="Helical" evidence="6">
    <location>
        <begin position="370"/>
        <end position="391"/>
    </location>
</feature>
<evidence type="ECO:0000256" key="1">
    <source>
        <dbReference type="ARBA" id="ARBA00004141"/>
    </source>
</evidence>
<evidence type="ECO:0000256" key="6">
    <source>
        <dbReference type="SAM" id="Phobius"/>
    </source>
</evidence>
<keyword evidence="3 6" id="KW-0812">Transmembrane</keyword>
<feature type="transmembrane region" description="Helical" evidence="6">
    <location>
        <begin position="72"/>
        <end position="91"/>
    </location>
</feature>
<feature type="transmembrane region" description="Helical" evidence="6">
    <location>
        <begin position="397"/>
        <end position="419"/>
    </location>
</feature>
<dbReference type="GO" id="GO:0016020">
    <property type="term" value="C:membrane"/>
    <property type="evidence" value="ECO:0007669"/>
    <property type="project" value="UniProtKB-SubCell"/>
</dbReference>
<keyword evidence="2" id="KW-0813">Transport</keyword>
<dbReference type="InterPro" id="IPR020846">
    <property type="entry name" value="MFS_dom"/>
</dbReference>
<dbReference type="SUPFAM" id="SSF103473">
    <property type="entry name" value="MFS general substrate transporter"/>
    <property type="match status" value="1"/>
</dbReference>
<feature type="transmembrane region" description="Helical" evidence="6">
    <location>
        <begin position="274"/>
        <end position="294"/>
    </location>
</feature>
<evidence type="ECO:0000313" key="8">
    <source>
        <dbReference type="EMBL" id="OAM90786.1"/>
    </source>
</evidence>
<comment type="caution">
    <text evidence="8">The sequence shown here is derived from an EMBL/GenBank/DDBJ whole genome shotgun (WGS) entry which is preliminary data.</text>
</comment>
<dbReference type="PANTHER" id="PTHR23505">
    <property type="entry name" value="SPINSTER"/>
    <property type="match status" value="1"/>
</dbReference>
<dbReference type="Gene3D" id="1.20.1250.20">
    <property type="entry name" value="MFS general substrate transporter like domains"/>
    <property type="match status" value="2"/>
</dbReference>
<dbReference type="STRING" id="1184151.AW736_06265"/>
<dbReference type="Pfam" id="PF07690">
    <property type="entry name" value="MFS_1"/>
    <property type="match status" value="1"/>
</dbReference>
<dbReference type="PANTHER" id="PTHR23505:SF79">
    <property type="entry name" value="PROTEIN SPINSTER"/>
    <property type="match status" value="1"/>
</dbReference>
<evidence type="ECO:0000256" key="2">
    <source>
        <dbReference type="ARBA" id="ARBA00022448"/>
    </source>
</evidence>
<dbReference type="InterPro" id="IPR044770">
    <property type="entry name" value="MFS_spinster-like"/>
</dbReference>
<dbReference type="PROSITE" id="PS50850">
    <property type="entry name" value="MFS"/>
    <property type="match status" value="1"/>
</dbReference>
<feature type="transmembrane region" description="Helical" evidence="6">
    <location>
        <begin position="188"/>
        <end position="205"/>
    </location>
</feature>
<dbReference type="AlphaFoldDB" id="A0A178INW9"/>
<dbReference type="GO" id="GO:0022857">
    <property type="term" value="F:transmembrane transporter activity"/>
    <property type="evidence" value="ECO:0007669"/>
    <property type="project" value="InterPro"/>
</dbReference>
<keyword evidence="4 6" id="KW-1133">Transmembrane helix</keyword>
<gene>
    <name evidence="8" type="ORF">AW736_06265</name>
</gene>
<organism evidence="8 9">
    <name type="scientific">Termitidicoccus mucosus</name>
    <dbReference type="NCBI Taxonomy" id="1184151"/>
    <lineage>
        <taxon>Bacteria</taxon>
        <taxon>Pseudomonadati</taxon>
        <taxon>Verrucomicrobiota</taxon>
        <taxon>Opitutia</taxon>
        <taxon>Opitutales</taxon>
        <taxon>Opitutaceae</taxon>
        <taxon>Termitidicoccus</taxon>
    </lineage>
</organism>
<feature type="transmembrane region" description="Helical" evidence="6">
    <location>
        <begin position="164"/>
        <end position="182"/>
    </location>
</feature>
<feature type="transmembrane region" description="Helical" evidence="6">
    <location>
        <begin position="306"/>
        <end position="326"/>
    </location>
</feature>
<protein>
    <recommendedName>
        <fullName evidence="7">Major facilitator superfamily (MFS) profile domain-containing protein</fullName>
    </recommendedName>
</protein>
<feature type="transmembrane region" description="Helical" evidence="6">
    <location>
        <begin position="103"/>
        <end position="127"/>
    </location>
</feature>
<dbReference type="Proteomes" id="UP000078486">
    <property type="component" value="Unassembled WGS sequence"/>
</dbReference>
<dbReference type="EMBL" id="LRRQ01000048">
    <property type="protein sequence ID" value="OAM90786.1"/>
    <property type="molecule type" value="Genomic_DNA"/>
</dbReference>
<comment type="subcellular location">
    <subcellularLocation>
        <location evidence="1">Membrane</location>
        <topology evidence="1">Multi-pass membrane protein</topology>
    </subcellularLocation>
</comment>
<name>A0A178INW9_9BACT</name>
<dbReference type="InterPro" id="IPR011701">
    <property type="entry name" value="MFS"/>
</dbReference>
<feature type="transmembrane region" description="Helical" evidence="6">
    <location>
        <begin position="237"/>
        <end position="262"/>
    </location>
</feature>
<feature type="transmembrane region" description="Helical" evidence="6">
    <location>
        <begin position="133"/>
        <end position="152"/>
    </location>
</feature>
<feature type="transmembrane region" description="Helical" evidence="6">
    <location>
        <begin position="332"/>
        <end position="349"/>
    </location>
</feature>
<feature type="domain" description="Major facilitator superfamily (MFS) profile" evidence="7">
    <location>
        <begin position="34"/>
        <end position="423"/>
    </location>
</feature>
<dbReference type="InterPro" id="IPR036259">
    <property type="entry name" value="MFS_trans_sf"/>
</dbReference>
<proteinExistence type="predicted"/>
<reference evidence="8 9" key="1">
    <citation type="submission" date="2016-01" db="EMBL/GenBank/DDBJ databases">
        <title>High potential of lignocellulose degradation of a new Verrucomicrobia species.</title>
        <authorList>
            <person name="Wang Y."/>
            <person name="Shi Y."/>
            <person name="Qiu Z."/>
            <person name="Liu S."/>
            <person name="Yang H."/>
        </authorList>
    </citation>
    <scope>NUCLEOTIDE SEQUENCE [LARGE SCALE GENOMIC DNA]</scope>
    <source>
        <strain evidence="8 9">TSB47</strain>
    </source>
</reference>
<evidence type="ECO:0000256" key="4">
    <source>
        <dbReference type="ARBA" id="ARBA00022989"/>
    </source>
</evidence>
<evidence type="ECO:0000256" key="5">
    <source>
        <dbReference type="ARBA" id="ARBA00023136"/>
    </source>
</evidence>